<evidence type="ECO:0000256" key="7">
    <source>
        <dbReference type="RuleBase" id="RU369025"/>
    </source>
</evidence>
<sequence>MDETMNPQAIWETLGPYLLPFGLRAIGALVLVIVGLRIAGWLSGLVRKQASRNPQIDVTLSNFFASLVQWAIIAAVAIATLQVFGVQATSFVAVLGALTLAIGLSMQGALGNIASGVMIMVFRPYKLGDYIEAADVAGTVKDISLFQTILATPDNIKVIIPNSQAIDDVIKNYSGFDQRRVDVTFGIDYNDDMDKAIAIIRAVIDEDPRILRDPEPFVRVVNLGDSSVDIASRSWVASDEYWPVRLDITHKVKAAFDREGISIPYPHRTFVQKVAAE</sequence>
<feature type="transmembrane region" description="Helical" evidence="7">
    <location>
        <begin position="91"/>
        <end position="122"/>
    </location>
</feature>
<keyword evidence="5 7" id="KW-1133">Transmembrane helix</keyword>
<comment type="caution">
    <text evidence="10">The sequence shown here is derived from an EMBL/GenBank/DDBJ whole genome shotgun (WGS) entry which is preliminary data.</text>
</comment>
<evidence type="ECO:0000313" key="10">
    <source>
        <dbReference type="EMBL" id="KCZ96463.1"/>
    </source>
</evidence>
<dbReference type="Pfam" id="PF21082">
    <property type="entry name" value="MS_channel_3rd"/>
    <property type="match status" value="1"/>
</dbReference>
<evidence type="ECO:0000259" key="8">
    <source>
        <dbReference type="Pfam" id="PF00924"/>
    </source>
</evidence>
<dbReference type="InterPro" id="IPR011066">
    <property type="entry name" value="MscS_channel_C_sf"/>
</dbReference>
<feature type="transmembrane region" description="Helical" evidence="7">
    <location>
        <begin position="63"/>
        <end position="85"/>
    </location>
</feature>
<evidence type="ECO:0000256" key="4">
    <source>
        <dbReference type="ARBA" id="ARBA00022692"/>
    </source>
</evidence>
<proteinExistence type="inferred from homology"/>
<feature type="domain" description="Mechanosensitive ion channel MscS" evidence="8">
    <location>
        <begin position="110"/>
        <end position="174"/>
    </location>
</feature>
<keyword evidence="3" id="KW-1003">Cell membrane</keyword>
<dbReference type="InterPro" id="IPR010920">
    <property type="entry name" value="LSM_dom_sf"/>
</dbReference>
<evidence type="ECO:0000259" key="9">
    <source>
        <dbReference type="Pfam" id="PF21082"/>
    </source>
</evidence>
<dbReference type="InterPro" id="IPR006685">
    <property type="entry name" value="MscS_channel_2nd"/>
</dbReference>
<comment type="function">
    <text evidence="7">Mechanosensitive channel that participates in the regulation of osmotic pressure changes within the cell, opening in response to stretch forces in the membrane lipid bilayer, without the need for other proteins. Contributes to normal resistance to hypoosmotic shock. Forms an ion channel of 1.0 nanosiemens conductance with a slight preference for anions.</text>
</comment>
<dbReference type="InterPro" id="IPR011014">
    <property type="entry name" value="MscS_channel_TM-2"/>
</dbReference>
<dbReference type="GO" id="GO:0008381">
    <property type="term" value="F:mechanosensitive monoatomic ion channel activity"/>
    <property type="evidence" value="ECO:0007669"/>
    <property type="project" value="InterPro"/>
</dbReference>
<dbReference type="Pfam" id="PF00924">
    <property type="entry name" value="MS_channel_2nd"/>
    <property type="match status" value="1"/>
</dbReference>
<dbReference type="InterPro" id="IPR049278">
    <property type="entry name" value="MS_channel_C"/>
</dbReference>
<evidence type="ECO:0000313" key="11">
    <source>
        <dbReference type="Proteomes" id="UP000025061"/>
    </source>
</evidence>
<comment type="subcellular location">
    <subcellularLocation>
        <location evidence="7">Cell inner membrane</location>
        <topology evidence="7">Multi-pass membrane protein</topology>
    </subcellularLocation>
    <subcellularLocation>
        <location evidence="1">Cell membrane</location>
        <topology evidence="1">Multi-pass membrane protein</topology>
    </subcellularLocation>
</comment>
<dbReference type="InterPro" id="IPR045275">
    <property type="entry name" value="MscS_archaea/bacteria_type"/>
</dbReference>
<dbReference type="GO" id="GO:0005886">
    <property type="term" value="C:plasma membrane"/>
    <property type="evidence" value="ECO:0007669"/>
    <property type="project" value="UniProtKB-SubCell"/>
</dbReference>
<dbReference type="SUPFAM" id="SSF82689">
    <property type="entry name" value="Mechanosensitive channel protein MscS (YggB), C-terminal domain"/>
    <property type="match status" value="1"/>
</dbReference>
<comment type="caution">
    <text evidence="7">Lacks conserved residue(s) required for the propagation of feature annotation.</text>
</comment>
<protein>
    <recommendedName>
        <fullName evidence="7">Small-conductance mechanosensitive channel</fullName>
    </recommendedName>
</protein>
<evidence type="ECO:0000256" key="1">
    <source>
        <dbReference type="ARBA" id="ARBA00004651"/>
    </source>
</evidence>
<keyword evidence="7" id="KW-0406">Ion transport</keyword>
<dbReference type="SUPFAM" id="SSF50182">
    <property type="entry name" value="Sm-like ribonucleoproteins"/>
    <property type="match status" value="1"/>
</dbReference>
<dbReference type="Gene3D" id="3.30.70.100">
    <property type="match status" value="1"/>
</dbReference>
<dbReference type="PANTHER" id="PTHR30221">
    <property type="entry name" value="SMALL-CONDUCTANCE MECHANOSENSITIVE CHANNEL"/>
    <property type="match status" value="1"/>
</dbReference>
<organism evidence="10 11">
    <name type="scientific">Hyphomonas hirschiana VP5</name>
    <dbReference type="NCBI Taxonomy" id="1280951"/>
    <lineage>
        <taxon>Bacteria</taxon>
        <taxon>Pseudomonadati</taxon>
        <taxon>Pseudomonadota</taxon>
        <taxon>Alphaproteobacteria</taxon>
        <taxon>Hyphomonadales</taxon>
        <taxon>Hyphomonadaceae</taxon>
        <taxon>Hyphomonas</taxon>
    </lineage>
</organism>
<dbReference type="OrthoDB" id="9814206at2"/>
<dbReference type="EMBL" id="ARYI01000001">
    <property type="protein sequence ID" value="KCZ96463.1"/>
    <property type="molecule type" value="Genomic_DNA"/>
</dbReference>
<keyword evidence="4 7" id="KW-0812">Transmembrane</keyword>
<reference evidence="10 11" key="1">
    <citation type="submission" date="2013-04" db="EMBL/GenBank/DDBJ databases">
        <title>Hyphomonas hirschiana VP5 Genome Sequencing.</title>
        <authorList>
            <person name="Lai Q."/>
            <person name="Shao Z."/>
        </authorList>
    </citation>
    <scope>NUCLEOTIDE SEQUENCE [LARGE SCALE GENOMIC DNA]</scope>
    <source>
        <strain evidence="10 11">VP5</strain>
    </source>
</reference>
<comment type="subunit">
    <text evidence="7">Homoheptamer.</text>
</comment>
<feature type="transmembrane region" description="Helical" evidence="7">
    <location>
        <begin position="21"/>
        <end position="42"/>
    </location>
</feature>
<dbReference type="Gene3D" id="2.30.30.60">
    <property type="match status" value="1"/>
</dbReference>
<dbReference type="AlphaFoldDB" id="A0A059G095"/>
<feature type="domain" description="Mechanosensitive ion channel MscS C-terminal" evidence="9">
    <location>
        <begin position="181"/>
        <end position="263"/>
    </location>
</feature>
<evidence type="ECO:0000256" key="6">
    <source>
        <dbReference type="ARBA" id="ARBA00023136"/>
    </source>
</evidence>
<dbReference type="Proteomes" id="UP000025061">
    <property type="component" value="Unassembled WGS sequence"/>
</dbReference>
<dbReference type="PANTHER" id="PTHR30221:SF8">
    <property type="entry name" value="SMALL-CONDUCTANCE MECHANOSENSITIVE CHANNEL"/>
    <property type="match status" value="1"/>
</dbReference>
<dbReference type="Gene3D" id="1.10.287.1260">
    <property type="match status" value="1"/>
</dbReference>
<gene>
    <name evidence="10" type="ORF">HHI_02250</name>
</gene>
<evidence type="ECO:0000256" key="5">
    <source>
        <dbReference type="ARBA" id="ARBA00022989"/>
    </source>
</evidence>
<comment type="similarity">
    <text evidence="2 7">Belongs to the MscS (TC 1.A.23) family.</text>
</comment>
<keyword evidence="7" id="KW-0407">Ion channel</keyword>
<dbReference type="PATRIC" id="fig|1280951.3.peg.453"/>
<keyword evidence="7" id="KW-0997">Cell inner membrane</keyword>
<evidence type="ECO:0000256" key="3">
    <source>
        <dbReference type="ARBA" id="ARBA00022475"/>
    </source>
</evidence>
<dbReference type="SUPFAM" id="SSF82861">
    <property type="entry name" value="Mechanosensitive channel protein MscS (YggB), transmembrane region"/>
    <property type="match status" value="1"/>
</dbReference>
<keyword evidence="11" id="KW-1185">Reference proteome</keyword>
<keyword evidence="7" id="KW-0813">Transport</keyword>
<keyword evidence="6 7" id="KW-0472">Membrane</keyword>
<accession>A0A059G095</accession>
<dbReference type="InterPro" id="IPR023408">
    <property type="entry name" value="MscS_beta-dom_sf"/>
</dbReference>
<dbReference type="RefSeq" id="WP_011645626.1">
    <property type="nucleotide sequence ID" value="NZ_ARYI01000001.1"/>
</dbReference>
<name>A0A059G095_9PROT</name>
<evidence type="ECO:0000256" key="2">
    <source>
        <dbReference type="ARBA" id="ARBA00008017"/>
    </source>
</evidence>